<keyword evidence="1" id="KW-0418">Kinase</keyword>
<dbReference type="InterPro" id="IPR011391">
    <property type="entry name" value="AcoX_kinase"/>
</dbReference>
<dbReference type="InterPro" id="IPR016064">
    <property type="entry name" value="NAD/diacylglycerol_kinase_sf"/>
</dbReference>
<dbReference type="PANTHER" id="PTHR40697:SF3">
    <property type="entry name" value="ACETOIN CATABOLISM PROTEIN X"/>
    <property type="match status" value="1"/>
</dbReference>
<dbReference type="GO" id="GO:0006741">
    <property type="term" value="P:NADP+ biosynthetic process"/>
    <property type="evidence" value="ECO:0007669"/>
    <property type="project" value="InterPro"/>
</dbReference>
<dbReference type="Gene3D" id="3.40.50.10330">
    <property type="entry name" value="Probable inorganic polyphosphate/atp-NAD kinase, domain 1"/>
    <property type="match status" value="1"/>
</dbReference>
<gene>
    <name evidence="1" type="ORF">H8E19_09060</name>
</gene>
<dbReference type="InterPro" id="IPR017438">
    <property type="entry name" value="ATP-NAD_kinase_N"/>
</dbReference>
<dbReference type="GO" id="GO:0051287">
    <property type="term" value="F:NAD binding"/>
    <property type="evidence" value="ECO:0007669"/>
    <property type="project" value="UniProtKB-ARBA"/>
</dbReference>
<proteinExistence type="predicted"/>
<protein>
    <submittedName>
        <fullName evidence="1">NAD(+)/NADH kinase</fullName>
    </submittedName>
</protein>
<dbReference type="Pfam" id="PF01513">
    <property type="entry name" value="NAD_kinase"/>
    <property type="match status" value="1"/>
</dbReference>
<dbReference type="GO" id="GO:0005524">
    <property type="term" value="F:ATP binding"/>
    <property type="evidence" value="ECO:0007669"/>
    <property type="project" value="UniProtKB-ARBA"/>
</dbReference>
<dbReference type="Proteomes" id="UP000650524">
    <property type="component" value="Unassembled WGS sequence"/>
</dbReference>
<accession>A0A8J6MYJ5</accession>
<dbReference type="PIRSF" id="PIRSF018567">
    <property type="entry name" value="AcoX"/>
    <property type="match status" value="1"/>
</dbReference>
<name>A0A8J6MYJ5_9DELT</name>
<sequence>MSLVGIIANPASGKDIRRLVAFGSVFGNQEKVRIVRRVLLGLVAVGVERICYMPDYFGIVERALDHIKVPATIFPANFSLKGSQEDSVRAARIMREKGATCIVTIGGDGTNRAVVKGSGAAPILPISTGTNNVFPSMVEGTIAGLAAGLIAMKRVPLDESTFLSTKLEVLVNGNVVDLALVDVVVCDDLFVGSRAVWDMDKVRQIFLNQAQPDSIGLSSIGGLIHPINAEEPLSLCLELGDGGRPVTAPVAPGIIKQVFIKGQRIMQMGDEIAVSVVPSILALDGEREVEIRPGQQVAIRLEKDGPVVVDVKQTMTAAMKNGSLLR</sequence>
<evidence type="ECO:0000313" key="1">
    <source>
        <dbReference type="EMBL" id="MBC8177542.1"/>
    </source>
</evidence>
<dbReference type="SUPFAM" id="SSF111331">
    <property type="entry name" value="NAD kinase/diacylglycerol kinase-like"/>
    <property type="match status" value="1"/>
</dbReference>
<evidence type="ECO:0000313" key="2">
    <source>
        <dbReference type="Proteomes" id="UP000650524"/>
    </source>
</evidence>
<dbReference type="InterPro" id="IPR039065">
    <property type="entry name" value="AcoX-like"/>
</dbReference>
<dbReference type="AlphaFoldDB" id="A0A8J6MYJ5"/>
<keyword evidence="1" id="KW-0808">Transferase</keyword>
<dbReference type="EMBL" id="JACNJD010000216">
    <property type="protein sequence ID" value="MBC8177542.1"/>
    <property type="molecule type" value="Genomic_DNA"/>
</dbReference>
<reference evidence="1 2" key="1">
    <citation type="submission" date="2020-08" db="EMBL/GenBank/DDBJ databases">
        <title>Bridging the membrane lipid divide: bacteria of the FCB group superphylum have the potential to synthesize archaeal ether lipids.</title>
        <authorList>
            <person name="Villanueva L."/>
            <person name="Von Meijenfeldt F.A.B."/>
            <person name="Westbye A.B."/>
            <person name="Yadav S."/>
            <person name="Hopmans E.C."/>
            <person name="Dutilh B.E."/>
            <person name="Sinninghe Damste J.S."/>
        </authorList>
    </citation>
    <scope>NUCLEOTIDE SEQUENCE [LARGE SCALE GENOMIC DNA]</scope>
    <source>
        <strain evidence="1">NIOZ-UU27</strain>
    </source>
</reference>
<dbReference type="PANTHER" id="PTHR40697">
    <property type="entry name" value="ACETOIN CATABOLISM PROTEIN X"/>
    <property type="match status" value="1"/>
</dbReference>
<comment type="caution">
    <text evidence="1">The sequence shown here is derived from an EMBL/GenBank/DDBJ whole genome shotgun (WGS) entry which is preliminary data.</text>
</comment>
<dbReference type="GO" id="GO:0003951">
    <property type="term" value="F:NAD+ kinase activity"/>
    <property type="evidence" value="ECO:0007669"/>
    <property type="project" value="InterPro"/>
</dbReference>
<dbReference type="InterPro" id="IPR002504">
    <property type="entry name" value="NADK"/>
</dbReference>
<organism evidence="1 2">
    <name type="scientific">Candidatus Desulfacyla euxinica</name>
    <dbReference type="NCBI Taxonomy" id="2841693"/>
    <lineage>
        <taxon>Bacteria</taxon>
        <taxon>Deltaproteobacteria</taxon>
        <taxon>Candidatus Desulfacyla</taxon>
    </lineage>
</organism>